<organism evidence="1 2">
    <name type="scientific">Coniosporium uncinatum</name>
    <dbReference type="NCBI Taxonomy" id="93489"/>
    <lineage>
        <taxon>Eukaryota</taxon>
        <taxon>Fungi</taxon>
        <taxon>Dikarya</taxon>
        <taxon>Ascomycota</taxon>
        <taxon>Pezizomycotina</taxon>
        <taxon>Dothideomycetes</taxon>
        <taxon>Dothideomycetes incertae sedis</taxon>
        <taxon>Coniosporium</taxon>
    </lineage>
</organism>
<sequence length="174" mass="19312">MPGSFPETAEQPKNGILLSNESPILTISRSSLNRLNEQIKLNGGKAVHAEAFRANIVIAEDYISPPGNERPYVEDGWAGMQIGRQIFRMLGSCRRCQMVCVDQVTAARNEEPFATLAKTRRFDGKVFFGQHTCHVTLAGDESPQAQTPRIMVGDLVRPLTVEDGVLEDTELRRD</sequence>
<reference evidence="1" key="1">
    <citation type="submission" date="2024-09" db="EMBL/GenBank/DDBJ databases">
        <title>Black Yeasts Isolated from many extreme environments.</title>
        <authorList>
            <person name="Coleine C."/>
            <person name="Stajich J.E."/>
            <person name="Selbmann L."/>
        </authorList>
    </citation>
    <scope>NUCLEOTIDE SEQUENCE</scope>
    <source>
        <strain evidence="1">CCFEE 5737</strain>
    </source>
</reference>
<proteinExistence type="predicted"/>
<protein>
    <submittedName>
        <fullName evidence="1">Uncharacterized protein</fullName>
    </submittedName>
</protein>
<dbReference type="Proteomes" id="UP001186974">
    <property type="component" value="Unassembled WGS sequence"/>
</dbReference>
<evidence type="ECO:0000313" key="2">
    <source>
        <dbReference type="Proteomes" id="UP001186974"/>
    </source>
</evidence>
<gene>
    <name evidence="1" type="ORF">LTS18_007740</name>
</gene>
<dbReference type="EMBL" id="JAWDJW010001972">
    <property type="protein sequence ID" value="KAK3078351.1"/>
    <property type="molecule type" value="Genomic_DNA"/>
</dbReference>
<accession>A0ACC3DNY9</accession>
<evidence type="ECO:0000313" key="1">
    <source>
        <dbReference type="EMBL" id="KAK3078351.1"/>
    </source>
</evidence>
<comment type="caution">
    <text evidence="1">The sequence shown here is derived from an EMBL/GenBank/DDBJ whole genome shotgun (WGS) entry which is preliminary data.</text>
</comment>
<keyword evidence="2" id="KW-1185">Reference proteome</keyword>
<name>A0ACC3DNY9_9PEZI</name>